<reference evidence="2 3" key="1">
    <citation type="submission" date="2023-03" db="EMBL/GenBank/DDBJ databases">
        <title>High recombination rates correlate with genetic variation in Cardiocondyla obscurior ants.</title>
        <authorList>
            <person name="Errbii M."/>
        </authorList>
    </citation>
    <scope>NUCLEOTIDE SEQUENCE [LARGE SCALE GENOMIC DNA]</scope>
    <source>
        <strain evidence="2">Alpha-2009</strain>
        <tissue evidence="2">Whole body</tissue>
    </source>
</reference>
<evidence type="ECO:0000313" key="2">
    <source>
        <dbReference type="EMBL" id="KAL0109976.1"/>
    </source>
</evidence>
<feature type="region of interest" description="Disordered" evidence="1">
    <location>
        <begin position="74"/>
        <end position="102"/>
    </location>
</feature>
<sequence>MFILATDYNRDVLARDILSAIHTHSSTRTSYRRVSSGFVQFCLPVPFFLARSWFEARWMRRHVKKNVALDAHTREARNRLARPPAPSTRAKSENLPLTLPPRPTLTTDNRFFRKLNVLENSFLLWLGKDVTCRAFVELESSFPFARHVSVCQRNSGTSRVFHCNGVYFAAAENVAPHDMK</sequence>
<dbReference type="AlphaFoldDB" id="A0AAW2F5I6"/>
<evidence type="ECO:0000256" key="1">
    <source>
        <dbReference type="SAM" id="MobiDB-lite"/>
    </source>
</evidence>
<organism evidence="2 3">
    <name type="scientific">Cardiocondyla obscurior</name>
    <dbReference type="NCBI Taxonomy" id="286306"/>
    <lineage>
        <taxon>Eukaryota</taxon>
        <taxon>Metazoa</taxon>
        <taxon>Ecdysozoa</taxon>
        <taxon>Arthropoda</taxon>
        <taxon>Hexapoda</taxon>
        <taxon>Insecta</taxon>
        <taxon>Pterygota</taxon>
        <taxon>Neoptera</taxon>
        <taxon>Endopterygota</taxon>
        <taxon>Hymenoptera</taxon>
        <taxon>Apocrita</taxon>
        <taxon>Aculeata</taxon>
        <taxon>Formicoidea</taxon>
        <taxon>Formicidae</taxon>
        <taxon>Myrmicinae</taxon>
        <taxon>Cardiocondyla</taxon>
    </lineage>
</organism>
<dbReference type="EMBL" id="JADYXP020000014">
    <property type="protein sequence ID" value="KAL0109976.1"/>
    <property type="molecule type" value="Genomic_DNA"/>
</dbReference>
<evidence type="ECO:0000313" key="3">
    <source>
        <dbReference type="Proteomes" id="UP001430953"/>
    </source>
</evidence>
<gene>
    <name evidence="2" type="ORF">PUN28_013547</name>
</gene>
<accession>A0AAW2F5I6</accession>
<proteinExistence type="predicted"/>
<dbReference type="Proteomes" id="UP001430953">
    <property type="component" value="Unassembled WGS sequence"/>
</dbReference>
<comment type="caution">
    <text evidence="2">The sequence shown here is derived from an EMBL/GenBank/DDBJ whole genome shotgun (WGS) entry which is preliminary data.</text>
</comment>
<keyword evidence="3" id="KW-1185">Reference proteome</keyword>
<name>A0AAW2F5I6_9HYME</name>
<protein>
    <submittedName>
        <fullName evidence="2">Uncharacterized protein</fullName>
    </submittedName>
</protein>